<dbReference type="EMBL" id="JAJAGO010000008">
    <property type="protein sequence ID" value="MCT2592002.1"/>
    <property type="molecule type" value="Genomic_DNA"/>
</dbReference>
<dbReference type="GO" id="GO:0005524">
    <property type="term" value="F:ATP binding"/>
    <property type="evidence" value="ECO:0007669"/>
    <property type="project" value="UniProtKB-KW"/>
</dbReference>
<organism evidence="4 5">
    <name type="scientific">Streptomyces gossypii</name>
    <dbReference type="NCBI Taxonomy" id="2883101"/>
    <lineage>
        <taxon>Bacteria</taxon>
        <taxon>Bacillati</taxon>
        <taxon>Actinomycetota</taxon>
        <taxon>Actinomycetes</taxon>
        <taxon>Kitasatosporales</taxon>
        <taxon>Streptomycetaceae</taxon>
        <taxon>Streptomyces</taxon>
    </lineage>
</organism>
<dbReference type="Proteomes" id="UP001156389">
    <property type="component" value="Unassembled WGS sequence"/>
</dbReference>
<feature type="region of interest" description="Disordered" evidence="2">
    <location>
        <begin position="89"/>
        <end position="110"/>
    </location>
</feature>
<reference evidence="4 5" key="1">
    <citation type="submission" date="2021-10" db="EMBL/GenBank/DDBJ databases">
        <title>Streptomyces gossypii sp. nov., isolated from soil collected from cotton field.</title>
        <authorList>
            <person name="Ge X."/>
            <person name="Chen X."/>
            <person name="Liu W."/>
        </authorList>
    </citation>
    <scope>NUCLEOTIDE SEQUENCE [LARGE SCALE GENOMIC DNA]</scope>
    <source>
        <strain evidence="4 5">N2-109</strain>
    </source>
</reference>
<feature type="domain" description="Histidine kinase/HSP90-like ATPase" evidence="3">
    <location>
        <begin position="36"/>
        <end position="140"/>
    </location>
</feature>
<evidence type="ECO:0000313" key="4">
    <source>
        <dbReference type="EMBL" id="MCT2592002.1"/>
    </source>
</evidence>
<comment type="caution">
    <text evidence="4">The sequence shown here is derived from an EMBL/GenBank/DDBJ whole genome shotgun (WGS) entry which is preliminary data.</text>
</comment>
<dbReference type="InterPro" id="IPR003594">
    <property type="entry name" value="HATPase_dom"/>
</dbReference>
<dbReference type="InterPro" id="IPR036890">
    <property type="entry name" value="HATPase_C_sf"/>
</dbReference>
<keyword evidence="1" id="KW-0418">Kinase</keyword>
<sequence length="144" mass="15934">MTLHAVPESAPTVPAPEGDWQYGLRLHHDDRAPGIARAVARIVLHERGLIPLIDSAELVCSELVTNAVRYSTGDLFLRLKGDEDKTLRLSVHDTNPHPPTPATPDQDDTHGRGLLIVRSLAHRWGIYDLTRTSGGKVVWAELRK</sequence>
<keyword evidence="1" id="KW-0723">Serine/threonine-protein kinase</keyword>
<evidence type="ECO:0000256" key="2">
    <source>
        <dbReference type="SAM" id="MobiDB-lite"/>
    </source>
</evidence>
<keyword evidence="4" id="KW-0547">Nucleotide-binding</keyword>
<keyword evidence="5" id="KW-1185">Reference proteome</keyword>
<dbReference type="Gene3D" id="3.30.565.10">
    <property type="entry name" value="Histidine kinase-like ATPase, C-terminal domain"/>
    <property type="match status" value="1"/>
</dbReference>
<dbReference type="Pfam" id="PF13581">
    <property type="entry name" value="HATPase_c_2"/>
    <property type="match status" value="1"/>
</dbReference>
<proteinExistence type="predicted"/>
<dbReference type="InterPro" id="IPR050267">
    <property type="entry name" value="Anti-sigma-factor_SerPK"/>
</dbReference>
<gene>
    <name evidence="4" type="ORF">LHJ74_19200</name>
</gene>
<evidence type="ECO:0000259" key="3">
    <source>
        <dbReference type="Pfam" id="PF13581"/>
    </source>
</evidence>
<keyword evidence="1" id="KW-0808">Transferase</keyword>
<protein>
    <submittedName>
        <fullName evidence="4">ATP-binding protein</fullName>
    </submittedName>
</protein>
<dbReference type="SUPFAM" id="SSF55874">
    <property type="entry name" value="ATPase domain of HSP90 chaperone/DNA topoisomerase II/histidine kinase"/>
    <property type="match status" value="1"/>
</dbReference>
<dbReference type="CDD" id="cd16936">
    <property type="entry name" value="HATPase_RsbW-like"/>
    <property type="match status" value="1"/>
</dbReference>
<keyword evidence="4" id="KW-0067">ATP-binding</keyword>
<dbReference type="RefSeq" id="WP_260219319.1">
    <property type="nucleotide sequence ID" value="NZ_JAJAGO010000008.1"/>
</dbReference>
<evidence type="ECO:0000313" key="5">
    <source>
        <dbReference type="Proteomes" id="UP001156389"/>
    </source>
</evidence>
<evidence type="ECO:0000256" key="1">
    <source>
        <dbReference type="ARBA" id="ARBA00022527"/>
    </source>
</evidence>
<name>A0ABT2JVR3_9ACTN</name>
<dbReference type="PANTHER" id="PTHR35526">
    <property type="entry name" value="ANTI-SIGMA-F FACTOR RSBW-RELATED"/>
    <property type="match status" value="1"/>
</dbReference>
<dbReference type="PANTHER" id="PTHR35526:SF3">
    <property type="entry name" value="ANTI-SIGMA-F FACTOR RSBW"/>
    <property type="match status" value="1"/>
</dbReference>
<accession>A0ABT2JVR3</accession>